<keyword evidence="1" id="KW-0812">Transmembrane</keyword>
<dbReference type="Proteomes" id="UP000177354">
    <property type="component" value="Unassembled WGS sequence"/>
</dbReference>
<feature type="transmembrane region" description="Helical" evidence="1">
    <location>
        <begin position="113"/>
        <end position="131"/>
    </location>
</feature>
<dbReference type="AlphaFoldDB" id="A0A1F5Z7G6"/>
<keyword evidence="1" id="KW-1133">Transmembrane helix</keyword>
<feature type="transmembrane region" description="Helical" evidence="1">
    <location>
        <begin position="143"/>
        <end position="162"/>
    </location>
</feature>
<proteinExistence type="predicted"/>
<feature type="transmembrane region" description="Helical" evidence="1">
    <location>
        <begin position="168"/>
        <end position="186"/>
    </location>
</feature>
<sequence length="200" mass="22178">MIDEKFIIFGAVLSFIGQISYLTNTIGGKVKPNKVTWFFWALIPLVAFAAEIKQGVGLVSLMTFMVGFGPLTIFIASFVNKKSYWKIHPLDIFCGFLSVSGLVMWFLTKNANLAIMFSIFADGTAGVPTVIKASIAPETESSTIFFLSGINALITLLAITIWDFAHYAFPLYIFFLCFLMVILIKFKAGKILSRIISKSK</sequence>
<feature type="transmembrane region" description="Helical" evidence="1">
    <location>
        <begin position="35"/>
        <end position="52"/>
    </location>
</feature>
<keyword evidence="1" id="KW-0472">Membrane</keyword>
<evidence type="ECO:0000256" key="1">
    <source>
        <dbReference type="SAM" id="Phobius"/>
    </source>
</evidence>
<evidence type="ECO:0000313" key="3">
    <source>
        <dbReference type="Proteomes" id="UP000177354"/>
    </source>
</evidence>
<feature type="transmembrane region" description="Helical" evidence="1">
    <location>
        <begin position="6"/>
        <end position="23"/>
    </location>
</feature>
<gene>
    <name evidence="2" type="ORF">A2777_01890</name>
</gene>
<reference evidence="2 3" key="1">
    <citation type="journal article" date="2016" name="Nat. Commun.">
        <title>Thousands of microbial genomes shed light on interconnected biogeochemical processes in an aquifer system.</title>
        <authorList>
            <person name="Anantharaman K."/>
            <person name="Brown C.T."/>
            <person name="Hug L.A."/>
            <person name="Sharon I."/>
            <person name="Castelle C.J."/>
            <person name="Probst A.J."/>
            <person name="Thomas B.C."/>
            <person name="Singh A."/>
            <person name="Wilkins M.J."/>
            <person name="Karaoz U."/>
            <person name="Brodie E.L."/>
            <person name="Williams K.H."/>
            <person name="Hubbard S.S."/>
            <person name="Banfield J.F."/>
        </authorList>
    </citation>
    <scope>NUCLEOTIDE SEQUENCE [LARGE SCALE GENOMIC DNA]</scope>
</reference>
<feature type="transmembrane region" description="Helical" evidence="1">
    <location>
        <begin position="58"/>
        <end position="78"/>
    </location>
</feature>
<name>A0A1F5Z7G6_9BACT</name>
<accession>A0A1F5Z7G6</accession>
<evidence type="ECO:0000313" key="2">
    <source>
        <dbReference type="EMBL" id="OGG08117.1"/>
    </source>
</evidence>
<feature type="transmembrane region" description="Helical" evidence="1">
    <location>
        <begin position="90"/>
        <end position="107"/>
    </location>
</feature>
<organism evidence="2 3">
    <name type="scientific">Candidatus Gottesmanbacteria bacterium RIFCSPHIGHO2_01_FULL_40_15</name>
    <dbReference type="NCBI Taxonomy" id="1798376"/>
    <lineage>
        <taxon>Bacteria</taxon>
        <taxon>Candidatus Gottesmaniibacteriota</taxon>
    </lineage>
</organism>
<comment type="caution">
    <text evidence="2">The sequence shown here is derived from an EMBL/GenBank/DDBJ whole genome shotgun (WGS) entry which is preliminary data.</text>
</comment>
<dbReference type="EMBL" id="MFJF01000005">
    <property type="protein sequence ID" value="OGG08117.1"/>
    <property type="molecule type" value="Genomic_DNA"/>
</dbReference>
<protein>
    <submittedName>
        <fullName evidence="2">Uncharacterized protein</fullName>
    </submittedName>
</protein>